<protein>
    <submittedName>
        <fullName evidence="1">Uncharacterized protein</fullName>
    </submittedName>
</protein>
<accession>A0A0W0GCV1</accession>
<name>A0A0W0GCV1_MONRR</name>
<gene>
    <name evidence="1" type="ORF">WG66_1074</name>
</gene>
<evidence type="ECO:0000313" key="2">
    <source>
        <dbReference type="Proteomes" id="UP000054988"/>
    </source>
</evidence>
<dbReference type="EMBL" id="LATX01000397">
    <property type="protein sequence ID" value="KTB46349.1"/>
    <property type="molecule type" value="Genomic_DNA"/>
</dbReference>
<organism evidence="1 2">
    <name type="scientific">Moniliophthora roreri</name>
    <name type="common">Frosty pod rot fungus</name>
    <name type="synonym">Monilia roreri</name>
    <dbReference type="NCBI Taxonomy" id="221103"/>
    <lineage>
        <taxon>Eukaryota</taxon>
        <taxon>Fungi</taxon>
        <taxon>Dikarya</taxon>
        <taxon>Basidiomycota</taxon>
        <taxon>Agaricomycotina</taxon>
        <taxon>Agaricomycetes</taxon>
        <taxon>Agaricomycetidae</taxon>
        <taxon>Agaricales</taxon>
        <taxon>Marasmiineae</taxon>
        <taxon>Marasmiaceae</taxon>
        <taxon>Moniliophthora</taxon>
    </lineage>
</organism>
<dbReference type="Proteomes" id="UP000054988">
    <property type="component" value="Unassembled WGS sequence"/>
</dbReference>
<proteinExistence type="predicted"/>
<comment type="caution">
    <text evidence="1">The sequence shown here is derived from an EMBL/GenBank/DDBJ whole genome shotgun (WGS) entry which is preliminary data.</text>
</comment>
<dbReference type="AlphaFoldDB" id="A0A0W0GCV1"/>
<reference evidence="1 2" key="1">
    <citation type="submission" date="2015-12" db="EMBL/GenBank/DDBJ databases">
        <title>Draft genome sequence of Moniliophthora roreri, the causal agent of frosty pod rot of cacao.</title>
        <authorList>
            <person name="Aime M.C."/>
            <person name="Diaz-Valderrama J.R."/>
            <person name="Kijpornyongpan T."/>
            <person name="Phillips-Mora W."/>
        </authorList>
    </citation>
    <scope>NUCLEOTIDE SEQUENCE [LARGE SCALE GENOMIC DNA]</scope>
    <source>
        <strain evidence="1 2">MCA 2952</strain>
    </source>
</reference>
<evidence type="ECO:0000313" key="1">
    <source>
        <dbReference type="EMBL" id="KTB46349.1"/>
    </source>
</evidence>
<sequence length="38" mass="4113">MFMYFSLASVSTCSTSAHLSLVEPAGLNSPLLEHSKKQ</sequence>